<evidence type="ECO:0000313" key="1">
    <source>
        <dbReference type="EMBL" id="EEG31290.1"/>
    </source>
</evidence>
<reference evidence="1 2" key="2">
    <citation type="submission" date="2009-02" db="EMBL/GenBank/DDBJ databases">
        <title>Draft genome sequence of Clostridium methylpentosum (DSM 5476).</title>
        <authorList>
            <person name="Sudarsanam P."/>
            <person name="Ley R."/>
            <person name="Guruge J."/>
            <person name="Turnbaugh P.J."/>
            <person name="Mahowald M."/>
            <person name="Liep D."/>
            <person name="Gordon J."/>
        </authorList>
    </citation>
    <scope>NUCLEOTIDE SEQUENCE [LARGE SCALE GENOMIC DNA]</scope>
    <source>
        <strain evidence="1 2">DSM 5476</strain>
    </source>
</reference>
<reference evidence="1 2" key="1">
    <citation type="submission" date="2009-01" db="EMBL/GenBank/DDBJ databases">
        <authorList>
            <person name="Fulton L."/>
            <person name="Clifton S."/>
            <person name="Fulton B."/>
            <person name="Xu J."/>
            <person name="Minx P."/>
            <person name="Pepin K.H."/>
            <person name="Johnson M."/>
            <person name="Bhonagiri V."/>
            <person name="Nash W.E."/>
            <person name="Mardis E.R."/>
            <person name="Wilson R.K."/>
        </authorList>
    </citation>
    <scope>NUCLEOTIDE SEQUENCE [LARGE SCALE GENOMIC DNA]</scope>
    <source>
        <strain evidence="1 2">DSM 5476</strain>
    </source>
</reference>
<sequence>MSESPQTIFSTERIPHSANSAVMVSKMRFHRWRTEKGRACRIEVPNRRM</sequence>
<protein>
    <submittedName>
        <fullName evidence="1">Uncharacterized protein</fullName>
    </submittedName>
</protein>
<dbReference type="Proteomes" id="UP000003340">
    <property type="component" value="Unassembled WGS sequence"/>
</dbReference>
<gene>
    <name evidence="1" type="ORF">CLOSTMETH_01087</name>
</gene>
<proteinExistence type="predicted"/>
<dbReference type="STRING" id="537013.CLOSTMETH_01087"/>
<name>C0EB70_9FIRM</name>
<organism evidence="1 2">
    <name type="scientific">[Clostridium] methylpentosum DSM 5476</name>
    <dbReference type="NCBI Taxonomy" id="537013"/>
    <lineage>
        <taxon>Bacteria</taxon>
        <taxon>Bacillati</taxon>
        <taxon>Bacillota</taxon>
        <taxon>Clostridia</taxon>
        <taxon>Eubacteriales</taxon>
        <taxon>Oscillospiraceae</taxon>
        <taxon>Oscillospiraceae incertae sedis</taxon>
    </lineage>
</organism>
<evidence type="ECO:0000313" key="2">
    <source>
        <dbReference type="Proteomes" id="UP000003340"/>
    </source>
</evidence>
<comment type="caution">
    <text evidence="1">The sequence shown here is derived from an EMBL/GenBank/DDBJ whole genome shotgun (WGS) entry which is preliminary data.</text>
</comment>
<dbReference type="EMBL" id="ACEC01000040">
    <property type="protein sequence ID" value="EEG31290.1"/>
    <property type="molecule type" value="Genomic_DNA"/>
</dbReference>
<keyword evidence="2" id="KW-1185">Reference proteome</keyword>
<dbReference type="AlphaFoldDB" id="C0EB70"/>
<accession>C0EB70</accession>
<dbReference type="HOGENOM" id="CLU_3134148_0_0_9"/>